<feature type="domain" description="Oligopeptidase F N-terminal" evidence="8">
    <location>
        <begin position="115"/>
        <end position="173"/>
    </location>
</feature>
<keyword evidence="4 6" id="KW-0862">Zinc</keyword>
<evidence type="ECO:0000256" key="1">
    <source>
        <dbReference type="ARBA" id="ARBA00022670"/>
    </source>
</evidence>
<comment type="cofactor">
    <cofactor evidence="6">
        <name>Zn(2+)</name>
        <dbReference type="ChEBI" id="CHEBI:29105"/>
    </cofactor>
    <text evidence="6">Binds 1 zinc ion.</text>
</comment>
<dbReference type="InterPro" id="IPR001333">
    <property type="entry name" value="Peptidase_M32_Taq"/>
</dbReference>
<evidence type="ECO:0000256" key="4">
    <source>
        <dbReference type="ARBA" id="ARBA00022833"/>
    </source>
</evidence>
<evidence type="ECO:0000256" key="5">
    <source>
        <dbReference type="ARBA" id="ARBA00023049"/>
    </source>
</evidence>
<reference evidence="9 10" key="1">
    <citation type="submission" date="2021-01" db="EMBL/GenBank/DDBJ databases">
        <title>Genome public.</title>
        <authorList>
            <person name="Liu C."/>
            <person name="Sun Q."/>
        </authorList>
    </citation>
    <scope>NUCLEOTIDE SEQUENCE [LARGE SCALE GENOMIC DNA]</scope>
    <source>
        <strain evidence="9 10">YIM B02515</strain>
    </source>
</reference>
<keyword evidence="1 6" id="KW-0645">Protease</keyword>
<dbReference type="InterPro" id="IPR013647">
    <property type="entry name" value="OligopepF_N_dom"/>
</dbReference>
<dbReference type="InterPro" id="IPR034006">
    <property type="entry name" value="M3B_PepF_2"/>
</dbReference>
<dbReference type="PANTHER" id="PTHR34217:SF1">
    <property type="entry name" value="CARBOXYPEPTIDASE 1"/>
    <property type="match status" value="1"/>
</dbReference>
<dbReference type="RefSeq" id="WP_202748411.1">
    <property type="nucleotide sequence ID" value="NZ_JAESWC010000002.1"/>
</dbReference>
<organism evidence="9 10">
    <name type="scientific">Clostridium rhizosphaerae</name>
    <dbReference type="NCBI Taxonomy" id="2803861"/>
    <lineage>
        <taxon>Bacteria</taxon>
        <taxon>Bacillati</taxon>
        <taxon>Bacillota</taxon>
        <taxon>Clostridia</taxon>
        <taxon>Eubacteriales</taxon>
        <taxon>Clostridiaceae</taxon>
        <taxon>Clostridium</taxon>
    </lineage>
</organism>
<keyword evidence="2 6" id="KW-0479">Metal-binding</keyword>
<evidence type="ECO:0000259" key="7">
    <source>
        <dbReference type="Pfam" id="PF01432"/>
    </source>
</evidence>
<evidence type="ECO:0000256" key="6">
    <source>
        <dbReference type="RuleBase" id="RU003435"/>
    </source>
</evidence>
<name>A0ABS1T918_9CLOT</name>
<dbReference type="InterPro" id="IPR001567">
    <property type="entry name" value="Pept_M3A_M3B_dom"/>
</dbReference>
<evidence type="ECO:0000313" key="10">
    <source>
        <dbReference type="Proteomes" id="UP000632377"/>
    </source>
</evidence>
<dbReference type="Pfam" id="PF08439">
    <property type="entry name" value="Peptidase_M3_N"/>
    <property type="match status" value="1"/>
</dbReference>
<comment type="similarity">
    <text evidence="6">Belongs to the peptidase M3 family.</text>
</comment>
<dbReference type="Pfam" id="PF01432">
    <property type="entry name" value="Peptidase_M3"/>
    <property type="match status" value="1"/>
</dbReference>
<dbReference type="EMBL" id="JAESWC010000002">
    <property type="protein sequence ID" value="MBL4935822.1"/>
    <property type="molecule type" value="Genomic_DNA"/>
</dbReference>
<feature type="domain" description="Peptidase M3A/M3B catalytic" evidence="7">
    <location>
        <begin position="195"/>
        <end position="575"/>
    </location>
</feature>
<keyword evidence="3 6" id="KW-0378">Hydrolase</keyword>
<keyword evidence="10" id="KW-1185">Reference proteome</keyword>
<keyword evidence="5 6" id="KW-0482">Metalloprotease</keyword>
<gene>
    <name evidence="9" type="ORF">JK636_08625</name>
</gene>
<protein>
    <submittedName>
        <fullName evidence="9">M3 family oligoendopeptidase</fullName>
    </submittedName>
</protein>
<accession>A0ABS1T918</accession>
<evidence type="ECO:0000313" key="9">
    <source>
        <dbReference type="EMBL" id="MBL4935822.1"/>
    </source>
</evidence>
<evidence type="ECO:0000256" key="3">
    <source>
        <dbReference type="ARBA" id="ARBA00022801"/>
    </source>
</evidence>
<dbReference type="NCBIfam" id="TIGR02290">
    <property type="entry name" value="M3_fam_3"/>
    <property type="match status" value="1"/>
</dbReference>
<evidence type="ECO:0000259" key="8">
    <source>
        <dbReference type="Pfam" id="PF08439"/>
    </source>
</evidence>
<sequence>MNMRWSLEELYTSFESDKFIEDVAKYDKCINNLRKWASDNLKDVNRAAEKIEEYIKMKSEFYSLYVKLSDYSELTLSVDAKNEKAAAASEEVDNKFTELTEVDVNFEKWLAALGDFEEILNSSDIIKEHEFYLKELMERNKYLLSEKEEIVVAKMMNTGSNAWSKLQNTVTSNLLVDIAIKDEEKKLPLPVVRNMAYSNDAETRKTAYEAELKAYKKIEEASAAALNGIKGEVITVSKLRGYESPLEETLIKSRLDRETLEAMVTAMKESLPSFRKFYLKKAEKLGHKNGLPFYDLFAPTGESDMRFTYEEARDFVVKNFRTFSNKLADFADNAFEKRWIDAETREGKRGGAFCSNIHPIGESRIMSNFTGSFSDVATLAHELGHGYHGSCLMEESYLNSRYTMPIAETASIFCETIVKNAALKNASKEEAYTILEGDISDSAQVIVDIYSRYLFETELFKRREKASLSVNELKEIMLKAQKEAYGEGLDENYLHPYMWVCKPHYYYAGQNFYNFPYAFGLLFSKGLYAEYLRRGESFVDDYDKLLSVTGKNKIADVTALMDVDIHSVDFWRSSLKLIEKDIEKFINL</sequence>
<dbReference type="SUPFAM" id="SSF55486">
    <property type="entry name" value="Metalloproteases ('zincins'), catalytic domain"/>
    <property type="match status" value="1"/>
</dbReference>
<dbReference type="InterPro" id="IPR042088">
    <property type="entry name" value="OligoPept_F_C"/>
</dbReference>
<dbReference type="InterPro" id="IPR011977">
    <property type="entry name" value="Pept_M3B_clade3"/>
</dbReference>
<dbReference type="CDD" id="cd09607">
    <property type="entry name" value="M3B_PepF"/>
    <property type="match status" value="1"/>
</dbReference>
<comment type="caution">
    <text evidence="9">The sequence shown here is derived from an EMBL/GenBank/DDBJ whole genome shotgun (WGS) entry which is preliminary data.</text>
</comment>
<dbReference type="Proteomes" id="UP000632377">
    <property type="component" value="Unassembled WGS sequence"/>
</dbReference>
<evidence type="ECO:0000256" key="2">
    <source>
        <dbReference type="ARBA" id="ARBA00022723"/>
    </source>
</evidence>
<dbReference type="Gene3D" id="1.20.140.70">
    <property type="entry name" value="Oligopeptidase f, N-terminal domain"/>
    <property type="match status" value="1"/>
</dbReference>
<proteinExistence type="inferred from homology"/>
<dbReference type="Gene3D" id="1.10.1370.20">
    <property type="entry name" value="Oligoendopeptidase f, C-terminal domain"/>
    <property type="match status" value="1"/>
</dbReference>
<dbReference type="PANTHER" id="PTHR34217">
    <property type="entry name" value="METAL-DEPENDENT CARBOXYPEPTIDASE"/>
    <property type="match status" value="1"/>
</dbReference>